<gene>
    <name evidence="2" type="ordered locus">PA14_33250</name>
</gene>
<evidence type="ECO:0000256" key="1">
    <source>
        <dbReference type="SAM" id="MobiDB-lite"/>
    </source>
</evidence>
<dbReference type="HOGENOM" id="CLU_1693942_0_0_6"/>
<reference evidence="2 3" key="1">
    <citation type="journal article" date="2006" name="Genome Biol.">
        <title>Genomic analysis reveals that Pseudomonas aeruginosa virulence is combinatorial.</title>
        <authorList>
            <person name="Lee D.G."/>
            <person name="Urbach J.M."/>
            <person name="Wu G."/>
            <person name="Liberati N.T."/>
            <person name="Feinbaum R.L."/>
            <person name="Miyata S."/>
            <person name="Diggins L.T."/>
            <person name="He J."/>
            <person name="Saucier M."/>
            <person name="Deziel E."/>
            <person name="Friedman L."/>
            <person name="Li L."/>
            <person name="Grills G."/>
            <person name="Montgomery K."/>
            <person name="Kucherlapati R."/>
            <person name="Rahme L.G."/>
            <person name="Ausubel F.M."/>
        </authorList>
    </citation>
    <scope>NUCLEOTIDE SEQUENCE [LARGE SCALE GENOMIC DNA]</scope>
    <source>
        <strain evidence="2 3">UCBPP-PA14</strain>
    </source>
</reference>
<protein>
    <recommendedName>
        <fullName evidence="4">PvdY</fullName>
    </recommendedName>
</protein>
<evidence type="ECO:0008006" key="4">
    <source>
        <dbReference type="Google" id="ProtNLM"/>
    </source>
</evidence>
<dbReference type="AlphaFoldDB" id="A0A0H2ZBJ7"/>
<organism evidence="2 3">
    <name type="scientific">Pseudomonas aeruginosa (strain UCBPP-PA14)</name>
    <dbReference type="NCBI Taxonomy" id="208963"/>
    <lineage>
        <taxon>Bacteria</taxon>
        <taxon>Pseudomonadati</taxon>
        <taxon>Pseudomonadota</taxon>
        <taxon>Gammaproteobacteria</taxon>
        <taxon>Pseudomonadales</taxon>
        <taxon>Pseudomonadaceae</taxon>
        <taxon>Pseudomonas</taxon>
    </lineage>
</organism>
<dbReference type="EMBL" id="CP000438">
    <property type="protein sequence ID" value="ABJ11610.1"/>
    <property type="molecule type" value="Genomic_DNA"/>
</dbReference>
<name>A0A0H2ZBJ7_PSEAB</name>
<dbReference type="RefSeq" id="WP_003139215.1">
    <property type="nucleotide sequence ID" value="NC_008463.1"/>
</dbReference>
<evidence type="ECO:0000313" key="3">
    <source>
        <dbReference type="Proteomes" id="UP000000653"/>
    </source>
</evidence>
<dbReference type="KEGG" id="pau:PA14_33250"/>
<feature type="region of interest" description="Disordered" evidence="1">
    <location>
        <begin position="1"/>
        <end position="46"/>
    </location>
</feature>
<accession>A0A0H2ZBJ7</accession>
<proteinExistence type="predicted"/>
<feature type="compositionally biased region" description="Low complexity" evidence="1">
    <location>
        <begin position="1"/>
        <end position="14"/>
    </location>
</feature>
<sequence>MLPSPASSLSFPSPLERREADPYARCDRQRPACNESHEPAQERPEPVATCAFIEEERRCGDPTGLLYALGPRERGEPERVAEWLAALVHHFYLDGPVEPPRTTLGKERCETAPGLCRCCGQPFDFRHKRAALLLLGTHFAARAEAQAASVRRYRR</sequence>
<feature type="compositionally biased region" description="Basic and acidic residues" evidence="1">
    <location>
        <begin position="15"/>
        <end position="45"/>
    </location>
</feature>
<evidence type="ECO:0000313" key="2">
    <source>
        <dbReference type="EMBL" id="ABJ11610.1"/>
    </source>
</evidence>
<dbReference type="BioCyc" id="PAER208963:G1G74-2796-MONOMER"/>
<dbReference type="Proteomes" id="UP000000653">
    <property type="component" value="Chromosome"/>
</dbReference>